<dbReference type="AlphaFoldDB" id="G0NI14"/>
<evidence type="ECO:0008006" key="9">
    <source>
        <dbReference type="Google" id="ProtNLM"/>
    </source>
</evidence>
<dbReference type="PROSITE" id="PS50119">
    <property type="entry name" value="ZF_BBOX"/>
    <property type="match status" value="1"/>
</dbReference>
<proteinExistence type="predicted"/>
<name>G0NI14_CAEBE</name>
<feature type="domain" description="B box-type" evidence="6">
    <location>
        <begin position="112"/>
        <end position="154"/>
    </location>
</feature>
<evidence type="ECO:0000259" key="5">
    <source>
        <dbReference type="PROSITE" id="PS50089"/>
    </source>
</evidence>
<evidence type="ECO:0000313" key="7">
    <source>
        <dbReference type="EMBL" id="EGT31603.1"/>
    </source>
</evidence>
<accession>G0NI14</accession>
<dbReference type="SUPFAM" id="SSF57850">
    <property type="entry name" value="RING/U-box"/>
    <property type="match status" value="1"/>
</dbReference>
<evidence type="ECO:0000313" key="8">
    <source>
        <dbReference type="Proteomes" id="UP000008068"/>
    </source>
</evidence>
<dbReference type="SMART" id="SM00184">
    <property type="entry name" value="RING"/>
    <property type="match status" value="1"/>
</dbReference>
<dbReference type="Gene3D" id="3.30.40.10">
    <property type="entry name" value="Zinc/RING finger domain, C3HC4 (zinc finger)"/>
    <property type="match status" value="1"/>
</dbReference>
<dbReference type="PANTHER" id="PTHR25462:SF296">
    <property type="entry name" value="MEIOTIC P26, ISOFORM F"/>
    <property type="match status" value="1"/>
</dbReference>
<feature type="domain" description="RING-type" evidence="5">
    <location>
        <begin position="16"/>
        <end position="67"/>
    </location>
</feature>
<protein>
    <recommendedName>
        <fullName evidence="9">RING-type domain-containing protein</fullName>
    </recommendedName>
</protein>
<keyword evidence="3" id="KW-0862">Zinc</keyword>
<dbReference type="InterPro" id="IPR000315">
    <property type="entry name" value="Znf_B-box"/>
</dbReference>
<dbReference type="GO" id="GO:0061630">
    <property type="term" value="F:ubiquitin protein ligase activity"/>
    <property type="evidence" value="ECO:0007669"/>
    <property type="project" value="TreeGrafter"/>
</dbReference>
<gene>
    <name evidence="7" type="ORF">CAEBREN_17726</name>
</gene>
<evidence type="ECO:0000256" key="3">
    <source>
        <dbReference type="ARBA" id="ARBA00022833"/>
    </source>
</evidence>
<dbReference type="Pfam" id="PF13639">
    <property type="entry name" value="zf-RING_2"/>
    <property type="match status" value="1"/>
</dbReference>
<dbReference type="InterPro" id="IPR047153">
    <property type="entry name" value="TRIM45/56/19-like"/>
</dbReference>
<evidence type="ECO:0000259" key="6">
    <source>
        <dbReference type="PROSITE" id="PS50119"/>
    </source>
</evidence>
<dbReference type="eggNOG" id="KOG4185">
    <property type="taxonomic scope" value="Eukaryota"/>
</dbReference>
<dbReference type="InterPro" id="IPR013083">
    <property type="entry name" value="Znf_RING/FYVE/PHD"/>
</dbReference>
<dbReference type="OrthoDB" id="6105938at2759"/>
<dbReference type="InterPro" id="IPR017907">
    <property type="entry name" value="Znf_RING_CS"/>
</dbReference>
<organism evidence="8">
    <name type="scientific">Caenorhabditis brenneri</name>
    <name type="common">Nematode worm</name>
    <dbReference type="NCBI Taxonomy" id="135651"/>
    <lineage>
        <taxon>Eukaryota</taxon>
        <taxon>Metazoa</taxon>
        <taxon>Ecdysozoa</taxon>
        <taxon>Nematoda</taxon>
        <taxon>Chromadorea</taxon>
        <taxon>Rhabditida</taxon>
        <taxon>Rhabditina</taxon>
        <taxon>Rhabditomorpha</taxon>
        <taxon>Rhabditoidea</taxon>
        <taxon>Rhabditidae</taxon>
        <taxon>Peloderinae</taxon>
        <taxon>Caenorhabditis</taxon>
    </lineage>
</organism>
<dbReference type="GO" id="GO:0005654">
    <property type="term" value="C:nucleoplasm"/>
    <property type="evidence" value="ECO:0007669"/>
    <property type="project" value="TreeGrafter"/>
</dbReference>
<evidence type="ECO:0000256" key="4">
    <source>
        <dbReference type="PROSITE-ProRule" id="PRU00024"/>
    </source>
</evidence>
<dbReference type="PROSITE" id="PS50089">
    <property type="entry name" value="ZF_RING_2"/>
    <property type="match status" value="1"/>
</dbReference>
<keyword evidence="8" id="KW-1185">Reference proteome</keyword>
<reference evidence="8" key="1">
    <citation type="submission" date="2011-07" db="EMBL/GenBank/DDBJ databases">
        <authorList>
            <consortium name="Caenorhabditis brenneri Sequencing and Analysis Consortium"/>
            <person name="Wilson R.K."/>
        </authorList>
    </citation>
    <scope>NUCLEOTIDE SEQUENCE [LARGE SCALE GENOMIC DNA]</scope>
    <source>
        <strain evidence="8">PB2801</strain>
    </source>
</reference>
<dbReference type="EMBL" id="GL379887">
    <property type="protein sequence ID" value="EGT31603.1"/>
    <property type="molecule type" value="Genomic_DNA"/>
</dbReference>
<sequence>MPRRPNWQTTCEGFVCSICWTNFSATDSAMKPRVAPQCGHSFCLGCLEAIARTSRTQPPTTRCPSCRRETNILPKNFVINYAMLDVINSMNEAKERQRPAKTKKGEGILVQCFENQNHEAELYCTSCKEAYCEKCYMKSHEKSRLMQQHRAVKMADKPEVIPMCSEHPHREAIFHCPVASCSHYEKVGCGECGKLYHRDHPCSKILNRIKANSDMMMECHKLLQEKKETLTSHQEDIIGSIKSFGLSDTISHHEQLITEHFGPNEDESALRKYRIFVLYEKKQLECQKKDIAFQIRQIEILDKKLLKKWLQKVNLHEAELIIEARKNLRKRIIKTKVYFKLEEYNFRPDMSARPSRPVEVAASTSGR</sequence>
<dbReference type="Gene3D" id="3.30.160.60">
    <property type="entry name" value="Classic Zinc Finger"/>
    <property type="match status" value="1"/>
</dbReference>
<evidence type="ECO:0000256" key="1">
    <source>
        <dbReference type="ARBA" id="ARBA00022723"/>
    </source>
</evidence>
<dbReference type="InterPro" id="IPR001841">
    <property type="entry name" value="Znf_RING"/>
</dbReference>
<dbReference type="PROSITE" id="PS00518">
    <property type="entry name" value="ZF_RING_1"/>
    <property type="match status" value="1"/>
</dbReference>
<keyword evidence="2 4" id="KW-0863">Zinc-finger</keyword>
<evidence type="ECO:0000256" key="2">
    <source>
        <dbReference type="ARBA" id="ARBA00022771"/>
    </source>
</evidence>
<dbReference type="HOGENOM" id="CLU_754832_0_0_1"/>
<dbReference type="PANTHER" id="PTHR25462">
    <property type="entry name" value="BONUS, ISOFORM C-RELATED"/>
    <property type="match status" value="1"/>
</dbReference>
<keyword evidence="1" id="KW-0479">Metal-binding</keyword>
<dbReference type="Proteomes" id="UP000008068">
    <property type="component" value="Unassembled WGS sequence"/>
</dbReference>
<dbReference type="GO" id="GO:0008270">
    <property type="term" value="F:zinc ion binding"/>
    <property type="evidence" value="ECO:0007669"/>
    <property type="project" value="UniProtKB-KW"/>
</dbReference>
<dbReference type="InParanoid" id="G0NI14"/>
<dbReference type="STRING" id="135651.G0NI14"/>